<dbReference type="Pfam" id="PF01420">
    <property type="entry name" value="Methylase_S"/>
    <property type="match status" value="2"/>
</dbReference>
<evidence type="ECO:0000313" key="5">
    <source>
        <dbReference type="EMBL" id="MCP8938520.1"/>
    </source>
</evidence>
<keyword evidence="2" id="KW-0680">Restriction system</keyword>
<keyword evidence="5" id="KW-0540">Nuclease</keyword>
<dbReference type="CDD" id="cd16961">
    <property type="entry name" value="RMtype1_S_TRD-CR_like"/>
    <property type="match status" value="1"/>
</dbReference>
<gene>
    <name evidence="5" type="ORF">NK718_08335</name>
</gene>
<proteinExistence type="inferred from homology"/>
<dbReference type="InterPro" id="IPR000055">
    <property type="entry name" value="Restrct_endonuc_typeI_TRD"/>
</dbReference>
<evidence type="ECO:0000259" key="4">
    <source>
        <dbReference type="Pfam" id="PF01420"/>
    </source>
</evidence>
<dbReference type="PANTHER" id="PTHR30408">
    <property type="entry name" value="TYPE-1 RESTRICTION ENZYME ECOKI SPECIFICITY PROTEIN"/>
    <property type="match status" value="1"/>
</dbReference>
<dbReference type="EC" id="3.1.21.-" evidence="5"/>
<organism evidence="5 6">
    <name type="scientific">Alsobacter ponti</name>
    <dbReference type="NCBI Taxonomy" id="2962936"/>
    <lineage>
        <taxon>Bacteria</taxon>
        <taxon>Pseudomonadati</taxon>
        <taxon>Pseudomonadota</taxon>
        <taxon>Alphaproteobacteria</taxon>
        <taxon>Hyphomicrobiales</taxon>
        <taxon>Alsobacteraceae</taxon>
        <taxon>Alsobacter</taxon>
    </lineage>
</organism>
<accession>A0ABT1LAL2</accession>
<dbReference type="PANTHER" id="PTHR30408:SF12">
    <property type="entry name" value="TYPE I RESTRICTION ENZYME MJAVIII SPECIFICITY SUBUNIT"/>
    <property type="match status" value="1"/>
</dbReference>
<dbReference type="EMBL" id="JANCLU010000006">
    <property type="protein sequence ID" value="MCP8938520.1"/>
    <property type="molecule type" value="Genomic_DNA"/>
</dbReference>
<evidence type="ECO:0000256" key="3">
    <source>
        <dbReference type="ARBA" id="ARBA00023125"/>
    </source>
</evidence>
<keyword evidence="5" id="KW-0255">Endonuclease</keyword>
<dbReference type="RefSeq" id="WP_254740532.1">
    <property type="nucleotide sequence ID" value="NZ_JANCLU010000006.1"/>
</dbReference>
<dbReference type="Gene3D" id="3.90.220.20">
    <property type="entry name" value="DNA methylase specificity domains"/>
    <property type="match status" value="2"/>
</dbReference>
<name>A0ABT1LAL2_9HYPH</name>
<comment type="similarity">
    <text evidence="1">Belongs to the type-I restriction system S methylase family.</text>
</comment>
<sequence length="413" mass="45044">MSGKDQEHWTRLRGLIVEQSRRVGSICAPPVASVTNSNGMQPAETTFSRQVFSRDLSNYKIVQTGDYAFNPSRANVGSLARNELGIDVCVSPMYTVFKVTSGDVDARYLHAFLKSRRFIGRVGSSLQGSVREALSFDTLETFPFWLPPLGEQRAIADVLGAVDAGIRKTEELRAQLLDTADALAEALFKGVDPVTGEKNTSGWRSSTLAAEMATIQVGIVVKPASYYVPSGGVPALRSLNVRPNRLNLSDVVRISDDGHRLNGKSALRPGDVVTVRTGEPGKTAVIPSDFGPLNCIDIIFSRPGSEIRGEYVSYFMNSGAAKRQISVLQGGLAQQHLNVGEMKRIKIEVPPLPYQDQAIGFLNALWLRFETEEVELSQLCQLRDALAQELLSGRLRLPESMIARHAETSGQAA</sequence>
<dbReference type="GO" id="GO:0004519">
    <property type="term" value="F:endonuclease activity"/>
    <property type="evidence" value="ECO:0007669"/>
    <property type="project" value="UniProtKB-KW"/>
</dbReference>
<keyword evidence="6" id="KW-1185">Reference proteome</keyword>
<keyword evidence="3" id="KW-0238">DNA-binding</keyword>
<dbReference type="SUPFAM" id="SSF116734">
    <property type="entry name" value="DNA methylase specificity domain"/>
    <property type="match status" value="2"/>
</dbReference>
<dbReference type="Proteomes" id="UP001205890">
    <property type="component" value="Unassembled WGS sequence"/>
</dbReference>
<dbReference type="InterPro" id="IPR044946">
    <property type="entry name" value="Restrct_endonuc_typeI_TRD_sf"/>
</dbReference>
<comment type="caution">
    <text evidence="5">The sequence shown here is derived from an EMBL/GenBank/DDBJ whole genome shotgun (WGS) entry which is preliminary data.</text>
</comment>
<feature type="domain" description="Type I restriction modification DNA specificity" evidence="4">
    <location>
        <begin position="88"/>
        <end position="176"/>
    </location>
</feature>
<reference evidence="5 6" key="1">
    <citation type="submission" date="2022-07" db="EMBL/GenBank/DDBJ databases">
        <authorList>
            <person name="Li W.-J."/>
            <person name="Deng Q.-Q."/>
        </authorList>
    </citation>
    <scope>NUCLEOTIDE SEQUENCE [LARGE SCALE GENOMIC DNA]</scope>
    <source>
        <strain evidence="5 6">SYSU M60028</strain>
    </source>
</reference>
<keyword evidence="5" id="KW-0378">Hydrolase</keyword>
<protein>
    <submittedName>
        <fullName evidence="5">Restriction endonuclease subunit S</fullName>
        <ecNumber evidence="5">3.1.21.-</ecNumber>
    </submittedName>
</protein>
<dbReference type="InterPro" id="IPR052021">
    <property type="entry name" value="Type-I_RS_S_subunit"/>
</dbReference>
<evidence type="ECO:0000313" key="6">
    <source>
        <dbReference type="Proteomes" id="UP001205890"/>
    </source>
</evidence>
<evidence type="ECO:0000256" key="2">
    <source>
        <dbReference type="ARBA" id="ARBA00022747"/>
    </source>
</evidence>
<evidence type="ECO:0000256" key="1">
    <source>
        <dbReference type="ARBA" id="ARBA00010923"/>
    </source>
</evidence>
<dbReference type="GO" id="GO:0016787">
    <property type="term" value="F:hydrolase activity"/>
    <property type="evidence" value="ECO:0007669"/>
    <property type="project" value="UniProtKB-KW"/>
</dbReference>
<feature type="domain" description="Type I restriction modification DNA specificity" evidence="4">
    <location>
        <begin position="311"/>
        <end position="373"/>
    </location>
</feature>